<dbReference type="Proteomes" id="UP000183567">
    <property type="component" value="Unassembled WGS sequence"/>
</dbReference>
<reference evidence="6 7" key="1">
    <citation type="submission" date="2016-03" db="EMBL/GenBank/DDBJ databases">
        <title>Comparative genomics of the ectomycorrhizal sister species Rhizopogon vinicolor and Rhizopogon vesiculosus (Basidiomycota: Boletales) reveals a divergence of the mating type B locus.</title>
        <authorList>
            <person name="Mujic A.B."/>
            <person name="Kuo A."/>
            <person name="Tritt A."/>
            <person name="Lipzen A."/>
            <person name="Chen C."/>
            <person name="Johnson J."/>
            <person name="Sharma A."/>
            <person name="Barry K."/>
            <person name="Grigoriev I.V."/>
            <person name="Spatafora J.W."/>
        </authorList>
    </citation>
    <scope>NUCLEOTIDE SEQUENCE [LARGE SCALE GENOMIC DNA]</scope>
    <source>
        <strain evidence="6 7">AM-OR11-056</strain>
    </source>
</reference>
<dbReference type="GO" id="GO:0005829">
    <property type="term" value="C:cytosol"/>
    <property type="evidence" value="ECO:0007669"/>
    <property type="project" value="TreeGrafter"/>
</dbReference>
<sequence length="590" mass="66117">MTEFVRRLVSGGKARFRDPDLDLELDLAYVTDQVVVMGFPSAGFEGFYRNRREDAQRFLTSRHGKDFWVFNFCPTRENFYDKSVFGGRVSRYPFPDHHAPPLAILSLVSREMHAWLAGSKDRVAVLHCKAGKGRSGTLACAYLLSLDTFPPPSSLESSNFEKDWVAIRVDDCMQVIPDDATHEELGEGAVSPTSESAIGDEGFPGTPEENHNIPSKLSAPVLQQVLDLHTSRRMKASSIVTKTSSSKPRKEKSGVSIPSQRRWLLYWSRLLAGQGPPGMWGLSDMQPGLVNGSYSPSIPRRKVRITEVSLRMRELSGIKTSLVRAASLLIDRGRDGLISSGNDRVWASLARYDDELVGALESWEQRTRDTTKLGRRKQSSEPVDDIFSNDKWDKKKMVQTFGRMEEAQKLPLEPNSSDESAKVHKYILHPLPEERWMKVREAPYQAQEVHNSEISVTSSEMTSIHSQAEPAERNVSRIRSGIVVDSDRELRIKLYMGQVLMTWMWLIPSFHIASETPSSSIVLARNELDFPIGIGKDILDVEVKMEWCRDEAEASYDAQVEATPADEPSSEMETIITSLAGGVEVGQAVE</sequence>
<dbReference type="Gene3D" id="3.90.190.10">
    <property type="entry name" value="Protein tyrosine phosphatase superfamily"/>
    <property type="match status" value="1"/>
</dbReference>
<feature type="region of interest" description="Disordered" evidence="3">
    <location>
        <begin position="236"/>
        <end position="256"/>
    </location>
</feature>
<protein>
    <recommendedName>
        <fullName evidence="1">phosphatidylinositol-3,4,5-trisphosphate 3-phosphatase</fullName>
        <ecNumber evidence="1">3.1.3.67</ecNumber>
    </recommendedName>
</protein>
<keyword evidence="7" id="KW-1185">Reference proteome</keyword>
<dbReference type="GO" id="GO:0051896">
    <property type="term" value="P:regulation of phosphatidylinositol 3-kinase/protein kinase B signal transduction"/>
    <property type="evidence" value="ECO:0007669"/>
    <property type="project" value="TreeGrafter"/>
</dbReference>
<name>A0A1J8R5M1_9AGAM</name>
<evidence type="ECO:0000256" key="1">
    <source>
        <dbReference type="ARBA" id="ARBA00013015"/>
    </source>
</evidence>
<feature type="region of interest" description="Disordered" evidence="3">
    <location>
        <begin position="368"/>
        <end position="388"/>
    </location>
</feature>
<dbReference type="InterPro" id="IPR016130">
    <property type="entry name" value="Tyr_Pase_AS"/>
</dbReference>
<dbReference type="PANTHER" id="PTHR12305:SF81">
    <property type="entry name" value="PHOSPHATIDYLINOSITOL 3,4,5-TRISPHOSPHATE 3-PHOSPHATASE AND DUAL-SPECIFICITY PROTEIN PHOSPHATASE PTEN"/>
    <property type="match status" value="1"/>
</dbReference>
<dbReference type="PANTHER" id="PTHR12305">
    <property type="entry name" value="PHOSPHATASE WITH HOMOLOGY TO TENSIN"/>
    <property type="match status" value="1"/>
</dbReference>
<dbReference type="PROSITE" id="PS00383">
    <property type="entry name" value="TYR_PHOSPHATASE_1"/>
    <property type="match status" value="1"/>
</dbReference>
<keyword evidence="2" id="KW-0378">Hydrolase</keyword>
<proteinExistence type="predicted"/>
<dbReference type="SUPFAM" id="SSF52799">
    <property type="entry name" value="(Phosphotyrosine protein) phosphatases II"/>
    <property type="match status" value="1"/>
</dbReference>
<dbReference type="GO" id="GO:0016314">
    <property type="term" value="F:phosphatidylinositol-3,4,5-trisphosphate 3-phosphatase activity"/>
    <property type="evidence" value="ECO:0007669"/>
    <property type="project" value="UniProtKB-EC"/>
</dbReference>
<evidence type="ECO:0000259" key="4">
    <source>
        <dbReference type="PROSITE" id="PS50056"/>
    </source>
</evidence>
<feature type="domain" description="Phosphatase tensin-type" evidence="5">
    <location>
        <begin position="16"/>
        <end position="274"/>
    </location>
</feature>
<dbReference type="OrthoDB" id="5632at2759"/>
<dbReference type="GO" id="GO:0043491">
    <property type="term" value="P:phosphatidylinositol 3-kinase/protein kinase B signal transduction"/>
    <property type="evidence" value="ECO:0007669"/>
    <property type="project" value="TreeGrafter"/>
</dbReference>
<dbReference type="GO" id="GO:0042995">
    <property type="term" value="C:cell projection"/>
    <property type="evidence" value="ECO:0007669"/>
    <property type="project" value="TreeGrafter"/>
</dbReference>
<evidence type="ECO:0000313" key="6">
    <source>
        <dbReference type="EMBL" id="OJA21096.1"/>
    </source>
</evidence>
<dbReference type="PROSITE" id="PS50056">
    <property type="entry name" value="TYR_PHOSPHATASE_2"/>
    <property type="match status" value="1"/>
</dbReference>
<evidence type="ECO:0000313" key="7">
    <source>
        <dbReference type="Proteomes" id="UP000183567"/>
    </source>
</evidence>
<accession>A0A1J8R5M1</accession>
<dbReference type="AlphaFoldDB" id="A0A1J8R5M1"/>
<dbReference type="EMBL" id="LVVM01000280">
    <property type="protein sequence ID" value="OJA21096.1"/>
    <property type="molecule type" value="Genomic_DNA"/>
</dbReference>
<evidence type="ECO:0000256" key="3">
    <source>
        <dbReference type="SAM" id="MobiDB-lite"/>
    </source>
</evidence>
<feature type="domain" description="Tyrosine specific protein phosphatases" evidence="4">
    <location>
        <begin position="102"/>
        <end position="145"/>
    </location>
</feature>
<dbReference type="GO" id="GO:0048870">
    <property type="term" value="P:cell motility"/>
    <property type="evidence" value="ECO:0007669"/>
    <property type="project" value="TreeGrafter"/>
</dbReference>
<dbReference type="GO" id="GO:0005886">
    <property type="term" value="C:plasma membrane"/>
    <property type="evidence" value="ECO:0007669"/>
    <property type="project" value="TreeGrafter"/>
</dbReference>
<dbReference type="InterPro" id="IPR029023">
    <property type="entry name" value="Tensin_phosphatase"/>
</dbReference>
<evidence type="ECO:0000256" key="2">
    <source>
        <dbReference type="ARBA" id="ARBA00022801"/>
    </source>
</evidence>
<evidence type="ECO:0000259" key="5">
    <source>
        <dbReference type="PROSITE" id="PS51181"/>
    </source>
</evidence>
<comment type="caution">
    <text evidence="6">The sequence shown here is derived from an EMBL/GenBank/DDBJ whole genome shotgun (WGS) entry which is preliminary data.</text>
</comment>
<dbReference type="GO" id="GO:0005634">
    <property type="term" value="C:nucleus"/>
    <property type="evidence" value="ECO:0007669"/>
    <property type="project" value="TreeGrafter"/>
</dbReference>
<dbReference type="GO" id="GO:0046856">
    <property type="term" value="P:phosphatidylinositol dephosphorylation"/>
    <property type="evidence" value="ECO:0007669"/>
    <property type="project" value="TreeGrafter"/>
</dbReference>
<dbReference type="GO" id="GO:0004725">
    <property type="term" value="F:protein tyrosine phosphatase activity"/>
    <property type="evidence" value="ECO:0007669"/>
    <property type="project" value="TreeGrafter"/>
</dbReference>
<dbReference type="PROSITE" id="PS51181">
    <property type="entry name" value="PPASE_TENSIN"/>
    <property type="match status" value="1"/>
</dbReference>
<gene>
    <name evidence="6" type="ORF">AZE42_10217</name>
</gene>
<dbReference type="InterPro" id="IPR029021">
    <property type="entry name" value="Prot-tyrosine_phosphatase-like"/>
</dbReference>
<dbReference type="InterPro" id="IPR000387">
    <property type="entry name" value="Tyr_Pase_dom"/>
</dbReference>
<dbReference type="STRING" id="180088.A0A1J8R5M1"/>
<organism evidence="6 7">
    <name type="scientific">Rhizopogon vesiculosus</name>
    <dbReference type="NCBI Taxonomy" id="180088"/>
    <lineage>
        <taxon>Eukaryota</taxon>
        <taxon>Fungi</taxon>
        <taxon>Dikarya</taxon>
        <taxon>Basidiomycota</taxon>
        <taxon>Agaricomycotina</taxon>
        <taxon>Agaricomycetes</taxon>
        <taxon>Agaricomycetidae</taxon>
        <taxon>Boletales</taxon>
        <taxon>Suillineae</taxon>
        <taxon>Rhizopogonaceae</taxon>
        <taxon>Rhizopogon</taxon>
    </lineage>
</organism>
<dbReference type="InterPro" id="IPR051281">
    <property type="entry name" value="Dual-spec_lipid-protein_phosph"/>
</dbReference>
<dbReference type="EC" id="3.1.3.67" evidence="1"/>